<evidence type="ECO:0000256" key="4">
    <source>
        <dbReference type="ARBA" id="ARBA00023163"/>
    </source>
</evidence>
<dbReference type="GO" id="GO:0016987">
    <property type="term" value="F:sigma factor activity"/>
    <property type="evidence" value="ECO:0007669"/>
    <property type="project" value="UniProtKB-KW"/>
</dbReference>
<keyword evidence="3 5" id="KW-0238">DNA-binding</keyword>
<keyword evidence="2 5" id="KW-0731">Sigma factor</keyword>
<dbReference type="InterPro" id="IPR036388">
    <property type="entry name" value="WH-like_DNA-bd_sf"/>
</dbReference>
<dbReference type="SUPFAM" id="SSF88659">
    <property type="entry name" value="Sigma3 and sigma4 domains of RNA polymerase sigma factors"/>
    <property type="match status" value="2"/>
</dbReference>
<dbReference type="InterPro" id="IPR009042">
    <property type="entry name" value="RNA_pol_sigma70_r1_2"/>
</dbReference>
<keyword evidence="1 5" id="KW-0805">Transcription regulation</keyword>
<comment type="function">
    <text evidence="5">Sigma factors are initiation factors that promote the attachment of RNA polymerase to specific initiation sites and are then released.</text>
</comment>
<feature type="domain" description="RNA polymerase sigma-70" evidence="7">
    <location>
        <begin position="349"/>
        <end position="375"/>
    </location>
</feature>
<dbReference type="Pfam" id="PF04542">
    <property type="entry name" value="Sigma70_r2"/>
    <property type="match status" value="1"/>
</dbReference>
<dbReference type="NCBIfam" id="TIGR02937">
    <property type="entry name" value="sigma70-ECF"/>
    <property type="match status" value="1"/>
</dbReference>
<evidence type="ECO:0000313" key="8">
    <source>
        <dbReference type="EMBL" id="QPC84887.1"/>
    </source>
</evidence>
<dbReference type="InterPro" id="IPR007630">
    <property type="entry name" value="RNA_pol_sigma70_r4"/>
</dbReference>
<dbReference type="InterPro" id="IPR007127">
    <property type="entry name" value="RNA_pol_sigma_70_r1_1"/>
</dbReference>
<keyword evidence="4 5" id="KW-0804">Transcription</keyword>
<dbReference type="RefSeq" id="WP_195172950.1">
    <property type="nucleotide sequence ID" value="NZ_CP062983.1"/>
</dbReference>
<evidence type="ECO:0000256" key="5">
    <source>
        <dbReference type="RuleBase" id="RU362124"/>
    </source>
</evidence>
<dbReference type="PROSITE" id="PS00715">
    <property type="entry name" value="SIGMA70_1"/>
    <property type="match status" value="1"/>
</dbReference>
<comment type="similarity">
    <text evidence="5">Belongs to the sigma-70 factor family.</text>
</comment>
<dbReference type="Pfam" id="PF04545">
    <property type="entry name" value="Sigma70_r4"/>
    <property type="match status" value="1"/>
</dbReference>
<dbReference type="InterPro" id="IPR042189">
    <property type="entry name" value="RNA_pol_sigma_70_r1_1_sf"/>
</dbReference>
<evidence type="ECO:0000313" key="9">
    <source>
        <dbReference type="Proteomes" id="UP000594468"/>
    </source>
</evidence>
<dbReference type="EMBL" id="CP062983">
    <property type="protein sequence ID" value="QPC84887.1"/>
    <property type="molecule type" value="Genomic_DNA"/>
</dbReference>
<dbReference type="Pfam" id="PF03979">
    <property type="entry name" value="Sigma70_r1_1"/>
    <property type="match status" value="1"/>
</dbReference>
<reference evidence="8 9" key="1">
    <citation type="submission" date="2020-02" db="EMBL/GenBank/DDBJ databases">
        <authorList>
            <person name="Zheng R.K."/>
            <person name="Sun C.M."/>
        </authorList>
    </citation>
    <scope>NUCLEOTIDE SEQUENCE [LARGE SCALE GENOMIC DNA]</scope>
    <source>
        <strain evidence="9">rifampicinis</strain>
    </source>
</reference>
<name>A0A7S8EDD0_9CHLR</name>
<dbReference type="InterPro" id="IPR013325">
    <property type="entry name" value="RNA_pol_sigma_r2"/>
</dbReference>
<protein>
    <recommendedName>
        <fullName evidence="5">RNA polymerase sigma factor</fullName>
    </recommendedName>
</protein>
<organism evidence="8 9">
    <name type="scientific">Phototrophicus methaneseepsis</name>
    <dbReference type="NCBI Taxonomy" id="2710758"/>
    <lineage>
        <taxon>Bacteria</taxon>
        <taxon>Bacillati</taxon>
        <taxon>Chloroflexota</taxon>
        <taxon>Candidatus Thermofontia</taxon>
        <taxon>Phototrophicales</taxon>
        <taxon>Phototrophicaceae</taxon>
        <taxon>Phototrophicus</taxon>
    </lineage>
</organism>
<dbReference type="Gene3D" id="1.10.601.10">
    <property type="entry name" value="RNA Polymerase Primary Sigma Factor"/>
    <property type="match status" value="2"/>
</dbReference>
<proteinExistence type="inferred from homology"/>
<dbReference type="Gene3D" id="1.10.10.10">
    <property type="entry name" value="Winged helix-like DNA-binding domain superfamily/Winged helix DNA-binding domain"/>
    <property type="match status" value="2"/>
</dbReference>
<dbReference type="InterPro" id="IPR007624">
    <property type="entry name" value="RNA_pol_sigma70_r3"/>
</dbReference>
<evidence type="ECO:0000259" key="7">
    <source>
        <dbReference type="PROSITE" id="PS00716"/>
    </source>
</evidence>
<dbReference type="KEGG" id="pmet:G4Y79_11100"/>
<dbReference type="GO" id="GO:0003677">
    <property type="term" value="F:DNA binding"/>
    <property type="evidence" value="ECO:0007669"/>
    <property type="project" value="UniProtKB-KW"/>
</dbReference>
<evidence type="ECO:0000256" key="1">
    <source>
        <dbReference type="ARBA" id="ARBA00023015"/>
    </source>
</evidence>
<dbReference type="PRINTS" id="PR00046">
    <property type="entry name" value="SIGMA70FCT"/>
</dbReference>
<dbReference type="InterPro" id="IPR013324">
    <property type="entry name" value="RNA_pol_sigma_r3/r4-like"/>
</dbReference>
<dbReference type="SUPFAM" id="SSF88946">
    <property type="entry name" value="Sigma2 domain of RNA polymerase sigma factors"/>
    <property type="match status" value="1"/>
</dbReference>
<dbReference type="Pfam" id="PF04539">
    <property type="entry name" value="Sigma70_r3"/>
    <property type="match status" value="1"/>
</dbReference>
<dbReference type="AlphaFoldDB" id="A0A7S8EDD0"/>
<dbReference type="PANTHER" id="PTHR30603">
    <property type="entry name" value="RNA POLYMERASE SIGMA FACTOR RPO"/>
    <property type="match status" value="1"/>
</dbReference>
<dbReference type="PROSITE" id="PS00716">
    <property type="entry name" value="SIGMA70_2"/>
    <property type="match status" value="1"/>
</dbReference>
<keyword evidence="9" id="KW-1185">Reference proteome</keyword>
<dbReference type="InterPro" id="IPR000943">
    <property type="entry name" value="RNA_pol_sigma70"/>
</dbReference>
<dbReference type="Proteomes" id="UP000594468">
    <property type="component" value="Chromosome"/>
</dbReference>
<accession>A0A7S8EDD0</accession>
<dbReference type="GO" id="GO:0006352">
    <property type="term" value="P:DNA-templated transcription initiation"/>
    <property type="evidence" value="ECO:0007669"/>
    <property type="project" value="InterPro"/>
</dbReference>
<dbReference type="InterPro" id="IPR050239">
    <property type="entry name" value="Sigma-70_RNA_pol_init_factors"/>
</dbReference>
<dbReference type="InterPro" id="IPR007627">
    <property type="entry name" value="RNA_pol_sigma70_r2"/>
</dbReference>
<dbReference type="Pfam" id="PF00140">
    <property type="entry name" value="Sigma70_r1_2"/>
    <property type="match status" value="1"/>
</dbReference>
<dbReference type="InterPro" id="IPR014284">
    <property type="entry name" value="RNA_pol_sigma-70_dom"/>
</dbReference>
<sequence length="388" mass="44947">MIQELINRADQRGYLTYDDVIEVLEEDNDDLVSLETILYELDEMGIELQKEGEDNTLPSSEEDLSADYNINELVQDPEIGDITAISSDDPVGLYFRQMAQEPLLNAQEEIDLAKRIERGKKAQERLQYPDAKDRSERWYRHMERIMYDGQLAREHLGRANTRLVVSIAKRYMGQGLPFPDLIQEGNVGLMRAVDKYDYRRGNRFSTYATWWIRQAITRALAQKTRTIRIPLHMTERIRQMYRIAQSLEQQMGRRPAVEEIAAEMDLPADTIRGMMDASQHAIALERPVGDDGDSEFGDFIEDQDTPSPVESATQHLLEETIEEVLSELTPRQSHILRLRFGLGGGEPHTLEEIANKFGLSRERIRQLEKEALRRLRHPRLAHNLRDYL</sequence>
<feature type="domain" description="RNA polymerase sigma-70" evidence="6">
    <location>
        <begin position="180"/>
        <end position="193"/>
    </location>
</feature>
<evidence type="ECO:0000256" key="3">
    <source>
        <dbReference type="ARBA" id="ARBA00023125"/>
    </source>
</evidence>
<dbReference type="CDD" id="cd06171">
    <property type="entry name" value="Sigma70_r4"/>
    <property type="match status" value="1"/>
</dbReference>
<gene>
    <name evidence="8" type="ORF">G4Y79_11100</name>
</gene>
<evidence type="ECO:0000259" key="6">
    <source>
        <dbReference type="PROSITE" id="PS00715"/>
    </source>
</evidence>
<evidence type="ECO:0000256" key="2">
    <source>
        <dbReference type="ARBA" id="ARBA00023082"/>
    </source>
</evidence>
<dbReference type="PANTHER" id="PTHR30603:SF47">
    <property type="entry name" value="RNA POLYMERASE SIGMA FACTOR SIGD, CHLOROPLASTIC"/>
    <property type="match status" value="1"/>
</dbReference>
<dbReference type="Gene3D" id="1.10.220.120">
    <property type="entry name" value="Sigma-70 factor, region 1.1"/>
    <property type="match status" value="1"/>
</dbReference>